<accession>A0A3Q8IKH9</accession>
<sequence>MEERLAALLGALVTDVAEQLSVQESHVKGVTFTASLKATFAVSPPPPHPNHHPALTRQTIDRLLGEGSFPSMRHLCMGTEAPASAQKREVPPAAAAETTDPMSTSGITASLLNSCAADAVISHHRPRFGGGEWGRS</sequence>
<dbReference type="EMBL" id="CP029532">
    <property type="protein sequence ID" value="AYU82307.1"/>
    <property type="molecule type" value="Genomic_DNA"/>
</dbReference>
<protein>
    <recommendedName>
        <fullName evidence="2">Flagellar attachment zone protein 1 conserved domain-containing protein</fullName>
    </recommendedName>
</protein>
<evidence type="ECO:0000259" key="2">
    <source>
        <dbReference type="Pfam" id="PF23398"/>
    </source>
</evidence>
<organism evidence="3 4">
    <name type="scientific">Leishmania donovani</name>
    <dbReference type="NCBI Taxonomy" id="5661"/>
    <lineage>
        <taxon>Eukaryota</taxon>
        <taxon>Discoba</taxon>
        <taxon>Euglenozoa</taxon>
        <taxon>Kinetoplastea</taxon>
        <taxon>Metakinetoplastina</taxon>
        <taxon>Trypanosomatida</taxon>
        <taxon>Trypanosomatidae</taxon>
        <taxon>Leishmaniinae</taxon>
        <taxon>Leishmania</taxon>
    </lineage>
</organism>
<dbReference type="VEuPathDB" id="TriTrypDB:LdCL_330039600"/>
<reference evidence="3 4" key="1">
    <citation type="journal article" date="2018" name="Sci. Rep.">
        <title>A complete Leishmania donovani reference genome identifies novel genetic variations associated with virulence.</title>
        <authorList>
            <person name="Lypaczewski P."/>
            <person name="Hoshizaki J."/>
            <person name="Zhang W.-W."/>
            <person name="McCall L.-I."/>
            <person name="Torcivia-Rodriguez J."/>
            <person name="Simonyan V."/>
            <person name="Kaur A."/>
            <person name="Dewar K."/>
            <person name="Matlashewski G."/>
        </authorList>
    </citation>
    <scope>NUCLEOTIDE SEQUENCE [LARGE SCALE GENOMIC DNA]</scope>
    <source>
        <strain evidence="3 4">LdCL</strain>
    </source>
</reference>
<dbReference type="AlphaFoldDB" id="A0A3Q8IKH9"/>
<name>A0A3Q8IKH9_LEIDO</name>
<evidence type="ECO:0000256" key="1">
    <source>
        <dbReference type="SAM" id="MobiDB-lite"/>
    </source>
</evidence>
<feature type="domain" description="Flagellar attachment zone protein 1 conserved" evidence="2">
    <location>
        <begin position="2"/>
        <end position="75"/>
    </location>
</feature>
<gene>
    <name evidence="3" type="ORF">LdCL_330039600</name>
</gene>
<keyword evidence="4" id="KW-1185">Reference proteome</keyword>
<proteinExistence type="predicted"/>
<evidence type="ECO:0000313" key="3">
    <source>
        <dbReference type="EMBL" id="AYU82307.1"/>
    </source>
</evidence>
<dbReference type="InterPro" id="IPR056614">
    <property type="entry name" value="FAZ1_cons"/>
</dbReference>
<feature type="region of interest" description="Disordered" evidence="1">
    <location>
        <begin position="80"/>
        <end position="102"/>
    </location>
</feature>
<dbReference type="Proteomes" id="UP000274082">
    <property type="component" value="Chromosome 33"/>
</dbReference>
<dbReference type="Pfam" id="PF23398">
    <property type="entry name" value="FAZ1_cons"/>
    <property type="match status" value="1"/>
</dbReference>
<evidence type="ECO:0000313" key="4">
    <source>
        <dbReference type="Proteomes" id="UP000274082"/>
    </source>
</evidence>